<keyword evidence="3" id="KW-1185">Reference proteome</keyword>
<dbReference type="AlphaFoldDB" id="A0A1T4KRP4"/>
<evidence type="ECO:0000256" key="1">
    <source>
        <dbReference type="SAM" id="MobiDB-lite"/>
    </source>
</evidence>
<organism evidence="2 3">
    <name type="scientific">Trichlorobacter thiogenes</name>
    <dbReference type="NCBI Taxonomy" id="115783"/>
    <lineage>
        <taxon>Bacteria</taxon>
        <taxon>Pseudomonadati</taxon>
        <taxon>Thermodesulfobacteriota</taxon>
        <taxon>Desulfuromonadia</taxon>
        <taxon>Geobacterales</taxon>
        <taxon>Geobacteraceae</taxon>
        <taxon>Trichlorobacter</taxon>
    </lineage>
</organism>
<protein>
    <submittedName>
        <fullName evidence="2">Uncharacterized protein</fullName>
    </submittedName>
</protein>
<dbReference type="STRING" id="115783.SAMN02745119_00663"/>
<feature type="region of interest" description="Disordered" evidence="1">
    <location>
        <begin position="111"/>
        <end position="133"/>
    </location>
</feature>
<dbReference type="Proteomes" id="UP000190102">
    <property type="component" value="Unassembled WGS sequence"/>
</dbReference>
<dbReference type="OrthoDB" id="5395814at2"/>
<feature type="compositionally biased region" description="Basic and acidic residues" evidence="1">
    <location>
        <begin position="1"/>
        <end position="10"/>
    </location>
</feature>
<dbReference type="EMBL" id="FUWR01000001">
    <property type="protein sequence ID" value="SJZ45043.1"/>
    <property type="molecule type" value="Genomic_DNA"/>
</dbReference>
<evidence type="ECO:0000313" key="3">
    <source>
        <dbReference type="Proteomes" id="UP000190102"/>
    </source>
</evidence>
<evidence type="ECO:0000313" key="2">
    <source>
        <dbReference type="EMBL" id="SJZ45043.1"/>
    </source>
</evidence>
<name>A0A1T4KRP4_9BACT</name>
<sequence>MADKTNKADKGNSTSPASKKVDWQARKLENAKRDDTSVVFCRARDTGDFINILNSNDNLVYQMRMNMGRRESLTFEVVKSYIDRSRRIKEELNLMNAEMCQLLDYTYKPPRGFDNPLKKQDKQAVPGVETGKK</sequence>
<dbReference type="RefSeq" id="WP_078788939.1">
    <property type="nucleotide sequence ID" value="NZ_FUWR01000001.1"/>
</dbReference>
<proteinExistence type="predicted"/>
<reference evidence="3" key="1">
    <citation type="submission" date="2017-02" db="EMBL/GenBank/DDBJ databases">
        <authorList>
            <person name="Varghese N."/>
            <person name="Submissions S."/>
        </authorList>
    </citation>
    <scope>NUCLEOTIDE SEQUENCE [LARGE SCALE GENOMIC DNA]</scope>
    <source>
        <strain evidence="3">ATCC BAA-34</strain>
    </source>
</reference>
<gene>
    <name evidence="2" type="ORF">SAMN02745119_00663</name>
</gene>
<feature type="region of interest" description="Disordered" evidence="1">
    <location>
        <begin position="1"/>
        <end position="24"/>
    </location>
</feature>
<accession>A0A1T4KRP4</accession>